<name>A0A7G9WHY1_9FIRM</name>
<sequence>MKKRLAALMIVLGSMFCLACLSSCNSSKAVNTQTATGMAPQKMLTHLAARVPFSERMSVLDKAAACKYYGIEEHQAQEVSAMIGSSATPENAAVWRAKNDHSAKEIARRTAKFYAFQRDNFDGARAVQVRKLKNAVILQRGPYVICCVCKDNQKANREAHFLLS</sequence>
<reference evidence="2 3" key="1">
    <citation type="submission" date="2020-08" db="EMBL/GenBank/DDBJ databases">
        <authorList>
            <person name="Ren C."/>
            <person name="Gu Y."/>
            <person name="Xu Y."/>
        </authorList>
    </citation>
    <scope>NUCLEOTIDE SEQUENCE [LARGE SCALE GENOMIC DNA]</scope>
    <source>
        <strain evidence="2 3">LBM18003</strain>
    </source>
</reference>
<dbReference type="KEGG" id="caml:H6X83_01100"/>
<evidence type="ECO:0000256" key="1">
    <source>
        <dbReference type="SAM" id="SignalP"/>
    </source>
</evidence>
<dbReference type="Pfam" id="PF14270">
    <property type="entry name" value="DUF4358"/>
    <property type="match status" value="1"/>
</dbReference>
<feature type="chain" id="PRO_5038687480" evidence="1">
    <location>
        <begin position="20"/>
        <end position="164"/>
    </location>
</feature>
<organism evidence="2 3">
    <name type="scientific">Caproicibacterium amylolyticum</name>
    <dbReference type="NCBI Taxonomy" id="2766537"/>
    <lineage>
        <taxon>Bacteria</taxon>
        <taxon>Bacillati</taxon>
        <taxon>Bacillota</taxon>
        <taxon>Clostridia</taxon>
        <taxon>Eubacteriales</taxon>
        <taxon>Oscillospiraceae</taxon>
        <taxon>Caproicibacterium</taxon>
    </lineage>
</organism>
<dbReference type="RefSeq" id="WP_212507358.1">
    <property type="nucleotide sequence ID" value="NZ_CP060696.1"/>
</dbReference>
<keyword evidence="1" id="KW-0732">Signal</keyword>
<keyword evidence="3" id="KW-1185">Reference proteome</keyword>
<dbReference type="Proteomes" id="UP000516046">
    <property type="component" value="Chromosome"/>
</dbReference>
<evidence type="ECO:0000313" key="3">
    <source>
        <dbReference type="Proteomes" id="UP000516046"/>
    </source>
</evidence>
<evidence type="ECO:0000313" key="2">
    <source>
        <dbReference type="EMBL" id="QNO18293.1"/>
    </source>
</evidence>
<dbReference type="AlphaFoldDB" id="A0A7G9WHY1"/>
<feature type="signal peptide" evidence="1">
    <location>
        <begin position="1"/>
        <end position="19"/>
    </location>
</feature>
<protein>
    <submittedName>
        <fullName evidence="2">DUF4358 domain-containing protein</fullName>
    </submittedName>
</protein>
<dbReference type="EMBL" id="CP060696">
    <property type="protein sequence ID" value="QNO18293.1"/>
    <property type="molecule type" value="Genomic_DNA"/>
</dbReference>
<gene>
    <name evidence="2" type="ORF">H6X83_01100</name>
</gene>
<dbReference type="InterPro" id="IPR025648">
    <property type="entry name" value="DUF4358"/>
</dbReference>
<proteinExistence type="predicted"/>
<accession>A0A7G9WHY1</accession>